<reference evidence="2 3" key="1">
    <citation type="submission" date="2012-06" db="EMBL/GenBank/DDBJ databases">
        <title>Finished chromosome of genome of Oscillatoria acuminata PCC 6304.</title>
        <authorList>
            <consortium name="US DOE Joint Genome Institute"/>
            <person name="Gugger M."/>
            <person name="Coursin T."/>
            <person name="Rippka R."/>
            <person name="Tandeau De Marsac N."/>
            <person name="Huntemann M."/>
            <person name="Wei C.-L."/>
            <person name="Han J."/>
            <person name="Detter J.C."/>
            <person name="Han C."/>
            <person name="Tapia R."/>
            <person name="Davenport K."/>
            <person name="Daligault H."/>
            <person name="Erkkila T."/>
            <person name="Gu W."/>
            <person name="Munk A.C.C."/>
            <person name="Teshima H."/>
            <person name="Xu Y."/>
            <person name="Chain P."/>
            <person name="Chen A."/>
            <person name="Krypides N."/>
            <person name="Mavromatis K."/>
            <person name="Markowitz V."/>
            <person name="Szeto E."/>
            <person name="Ivanova N."/>
            <person name="Mikhailova N."/>
            <person name="Ovchinnikova G."/>
            <person name="Pagani I."/>
            <person name="Pati A."/>
            <person name="Goodwin L."/>
            <person name="Peters L."/>
            <person name="Pitluck S."/>
            <person name="Woyke T."/>
            <person name="Kerfeld C."/>
        </authorList>
    </citation>
    <scope>NUCLEOTIDE SEQUENCE [LARGE SCALE GENOMIC DNA]</scope>
    <source>
        <strain evidence="2 3">PCC 6304</strain>
    </source>
</reference>
<evidence type="ECO:0008006" key="4">
    <source>
        <dbReference type="Google" id="ProtNLM"/>
    </source>
</evidence>
<dbReference type="InterPro" id="IPR025569">
    <property type="entry name" value="DUF4335"/>
</dbReference>
<dbReference type="eggNOG" id="COG3266">
    <property type="taxonomic scope" value="Bacteria"/>
</dbReference>
<dbReference type="Pfam" id="PF14233">
    <property type="entry name" value="DUF4335"/>
    <property type="match status" value="1"/>
</dbReference>
<keyword evidence="3" id="KW-1185">Reference proteome</keyword>
<evidence type="ECO:0000313" key="3">
    <source>
        <dbReference type="Proteomes" id="UP000010367"/>
    </source>
</evidence>
<evidence type="ECO:0000256" key="1">
    <source>
        <dbReference type="SAM" id="MobiDB-lite"/>
    </source>
</evidence>
<feature type="region of interest" description="Disordered" evidence="1">
    <location>
        <begin position="110"/>
        <end position="140"/>
    </location>
</feature>
<dbReference type="EMBL" id="CP003607">
    <property type="protein sequence ID" value="AFY84595.1"/>
    <property type="molecule type" value="Genomic_DNA"/>
</dbReference>
<name>K9TPW3_9CYAN</name>
<feature type="compositionally biased region" description="Polar residues" evidence="1">
    <location>
        <begin position="407"/>
        <end position="416"/>
    </location>
</feature>
<dbReference type="STRING" id="56110.Oscil6304_5093"/>
<dbReference type="InParanoid" id="K9TPW3"/>
<feature type="compositionally biased region" description="Pro residues" evidence="1">
    <location>
        <begin position="264"/>
        <end position="279"/>
    </location>
</feature>
<accession>K9TPW3</accession>
<organism evidence="2 3">
    <name type="scientific">Oscillatoria acuminata PCC 6304</name>
    <dbReference type="NCBI Taxonomy" id="56110"/>
    <lineage>
        <taxon>Bacteria</taxon>
        <taxon>Bacillati</taxon>
        <taxon>Cyanobacteriota</taxon>
        <taxon>Cyanophyceae</taxon>
        <taxon>Oscillatoriophycideae</taxon>
        <taxon>Oscillatoriales</taxon>
        <taxon>Oscillatoriaceae</taxon>
        <taxon>Oscillatoria</taxon>
    </lineage>
</organism>
<dbReference type="HOGENOM" id="CLU_038555_0_0_3"/>
<gene>
    <name evidence="2" type="ORF">Oscil6304_5093</name>
</gene>
<dbReference type="OrthoDB" id="425813at2"/>
<evidence type="ECO:0000313" key="2">
    <source>
        <dbReference type="EMBL" id="AFY84595.1"/>
    </source>
</evidence>
<feature type="region of interest" description="Disordered" evidence="1">
    <location>
        <begin position="247"/>
        <end position="490"/>
    </location>
</feature>
<dbReference type="RefSeq" id="WP_015151209.1">
    <property type="nucleotide sequence ID" value="NC_019693.1"/>
</dbReference>
<dbReference type="Proteomes" id="UP000010367">
    <property type="component" value="Chromosome"/>
</dbReference>
<protein>
    <recommendedName>
        <fullName evidence="4">DUF4335 domain-containing protein</fullName>
    </recommendedName>
</protein>
<feature type="compositionally biased region" description="Polar residues" evidence="1">
    <location>
        <begin position="110"/>
        <end position="120"/>
    </location>
</feature>
<sequence>MPSFNSVMRRYTPPTCTLEIVAKSSPLSKWMGKPVLKQLRFQLSFDAPQLPEEQQVTIRGDARALDALSHAVTTYVQGFLQESPQRLNATYFAAEADATATQSEIPTAITEPTTRLQSPHPTLEEKPLAGFPSPPPDQVSWNSQPPEPVLGIYLKPRGLLAHELHFGELATPESGPVVNLGTLQLFDLATALDSAAADAIALPNLGGVAGLSKTPPWLAIAAMALFTVGVSASLVKLLNPATEVDTPTVAQSPAEPFPEQNVAPVPPPVVPPQTLPPGANPAQNGVQTPPNGQQPSALPPNAPTSPPVPPAAPPVGQTTPPPAPQTAPTSPPPASPPVAAPPVASTPRPLPEGRQSGLQLPPASQRPQRPQVELEVVPDDSDPIPPMRPMPSLADDPIPEPPDWDTLMSQRGNSTPAPQPSFPPMQQTPERVPTPAPTQPASSPETRPEGNPAPASPNRNRSPLDDAPPPLPNVSLDSLAGVPEATEESLISEAEGIDAIALKAPPTDLPESESSAGDVPLESATRSQSIFEDPPQLAEAKSYFQNTWQPPEGFNDKLEYVLTLNPDGSIQQIVPLGIASGTHIDISGVPLQGTPFVSPLPEAQSLQIRVVLEPDGRVLTFAQ</sequence>
<dbReference type="KEGG" id="oac:Oscil6304_5093"/>
<dbReference type="PATRIC" id="fig|56110.3.peg.6226"/>
<feature type="compositionally biased region" description="Pro residues" evidence="1">
    <location>
        <begin position="297"/>
        <end position="340"/>
    </location>
</feature>
<proteinExistence type="predicted"/>
<feature type="compositionally biased region" description="Polar residues" evidence="1">
    <location>
        <begin position="281"/>
        <end position="294"/>
    </location>
</feature>
<dbReference type="AlphaFoldDB" id="K9TPW3"/>